<evidence type="ECO:0000256" key="1">
    <source>
        <dbReference type="SAM" id="MobiDB-lite"/>
    </source>
</evidence>
<feature type="region of interest" description="Disordered" evidence="1">
    <location>
        <begin position="216"/>
        <end position="283"/>
    </location>
</feature>
<dbReference type="EMBL" id="JAUHHV010000001">
    <property type="protein sequence ID" value="KAK1435081.1"/>
    <property type="molecule type" value="Genomic_DNA"/>
</dbReference>
<name>A0AAD8L9J0_TARER</name>
<reference evidence="2" key="1">
    <citation type="journal article" date="2023" name="bioRxiv">
        <title>Improved chromosome-level genome assembly for marigold (Tagetes erecta).</title>
        <authorList>
            <person name="Jiang F."/>
            <person name="Yuan L."/>
            <person name="Wang S."/>
            <person name="Wang H."/>
            <person name="Xu D."/>
            <person name="Wang A."/>
            <person name="Fan W."/>
        </authorList>
    </citation>
    <scope>NUCLEOTIDE SEQUENCE</scope>
    <source>
        <strain evidence="2">WSJ</strain>
        <tissue evidence="2">Leaf</tissue>
    </source>
</reference>
<evidence type="ECO:0000313" key="2">
    <source>
        <dbReference type="EMBL" id="KAK1435081.1"/>
    </source>
</evidence>
<comment type="caution">
    <text evidence="2">The sequence shown here is derived from an EMBL/GenBank/DDBJ whole genome shotgun (WGS) entry which is preliminary data.</text>
</comment>
<dbReference type="PANTHER" id="PTHR47481">
    <property type="match status" value="1"/>
</dbReference>
<feature type="compositionally biased region" description="Low complexity" evidence="1">
    <location>
        <begin position="10"/>
        <end position="24"/>
    </location>
</feature>
<dbReference type="Proteomes" id="UP001229421">
    <property type="component" value="Unassembled WGS sequence"/>
</dbReference>
<feature type="compositionally biased region" description="Polar residues" evidence="1">
    <location>
        <begin position="216"/>
        <end position="267"/>
    </location>
</feature>
<organism evidence="2 3">
    <name type="scientific">Tagetes erecta</name>
    <name type="common">African marigold</name>
    <dbReference type="NCBI Taxonomy" id="13708"/>
    <lineage>
        <taxon>Eukaryota</taxon>
        <taxon>Viridiplantae</taxon>
        <taxon>Streptophyta</taxon>
        <taxon>Embryophyta</taxon>
        <taxon>Tracheophyta</taxon>
        <taxon>Spermatophyta</taxon>
        <taxon>Magnoliopsida</taxon>
        <taxon>eudicotyledons</taxon>
        <taxon>Gunneridae</taxon>
        <taxon>Pentapetalae</taxon>
        <taxon>asterids</taxon>
        <taxon>campanulids</taxon>
        <taxon>Asterales</taxon>
        <taxon>Asteraceae</taxon>
        <taxon>Asteroideae</taxon>
        <taxon>Heliantheae alliance</taxon>
        <taxon>Tageteae</taxon>
        <taxon>Tagetes</taxon>
    </lineage>
</organism>
<evidence type="ECO:0000313" key="3">
    <source>
        <dbReference type="Proteomes" id="UP001229421"/>
    </source>
</evidence>
<proteinExistence type="predicted"/>
<gene>
    <name evidence="2" type="ORF">QVD17_00841</name>
</gene>
<dbReference type="PANTHER" id="PTHR47481:SF40">
    <property type="entry name" value="RETROTRANSPOSON GAG DOMAIN-CONTAINING PROTEIN"/>
    <property type="match status" value="1"/>
</dbReference>
<keyword evidence="3" id="KW-1185">Reference proteome</keyword>
<dbReference type="Pfam" id="PF14223">
    <property type="entry name" value="Retrotran_gag_2"/>
    <property type="match status" value="1"/>
</dbReference>
<sequence>MAGEKETETGDTSGDTSGNTSNNKEPLHQAYTVTNVQTKVRTLDGKKITYTQWVKLFKLHVKAFKVYDHIDGTPPPQETDPTYAQWATLDSLVVQWIYATISDDIFARVLEDETTARAAWLKIEEVFLSNKNARAAALENEFTKQTLTGCGGLDEYCQKLKDIAGQLGDVGHPVTESRLVLQLVRGLPTELDTIGTLINQKVPSWEEARNDIQLEQQRQAARSTNNPRESALVHSQSNPTDRVQSQQQQTDNQRPQHQSNYRGNNYDPNYRGPQGWTPPFPSQ</sequence>
<protein>
    <recommendedName>
        <fullName evidence="4">Retrotransposon gag domain-containing protein</fullName>
    </recommendedName>
</protein>
<accession>A0AAD8L9J0</accession>
<dbReference type="AlphaFoldDB" id="A0AAD8L9J0"/>
<evidence type="ECO:0008006" key="4">
    <source>
        <dbReference type="Google" id="ProtNLM"/>
    </source>
</evidence>
<feature type="region of interest" description="Disordered" evidence="1">
    <location>
        <begin position="1"/>
        <end position="29"/>
    </location>
</feature>